<dbReference type="AlphaFoldDB" id="A0A2M8KS41"/>
<organism evidence="1 2">
    <name type="scientific">Candidatus Roizmanbacteria bacterium CG10_big_fil_rev_8_21_14_0_10_39_6</name>
    <dbReference type="NCBI Taxonomy" id="1974853"/>
    <lineage>
        <taxon>Bacteria</taxon>
        <taxon>Candidatus Roizmaniibacteriota</taxon>
    </lineage>
</organism>
<protein>
    <submittedName>
        <fullName evidence="1">Hydroxyacid dehydrogenase</fullName>
    </submittedName>
</protein>
<dbReference type="Gene3D" id="3.40.50.720">
    <property type="entry name" value="NAD(P)-binding Rossmann-like Domain"/>
    <property type="match status" value="2"/>
</dbReference>
<dbReference type="EMBL" id="PFED01000140">
    <property type="protein sequence ID" value="PJE62709.1"/>
    <property type="molecule type" value="Genomic_DNA"/>
</dbReference>
<accession>A0A2M8KS41</accession>
<gene>
    <name evidence="1" type="ORF">COU88_03515</name>
</gene>
<proteinExistence type="predicted"/>
<name>A0A2M8KS41_9BACT</name>
<sequence length="50" mass="5683">SQFVDLISAKKMLLGHVLQDMPNVIITPHNAFHSKEALREINEITVKNLQ</sequence>
<reference evidence="2" key="1">
    <citation type="submission" date="2017-09" db="EMBL/GenBank/DDBJ databases">
        <title>Depth-based differentiation of microbial function through sediment-hosted aquifers and enrichment of novel symbionts in the deep terrestrial subsurface.</title>
        <authorList>
            <person name="Probst A.J."/>
            <person name="Ladd B."/>
            <person name="Jarett J.K."/>
            <person name="Geller-Mcgrath D.E."/>
            <person name="Sieber C.M.K."/>
            <person name="Emerson J.B."/>
            <person name="Anantharaman K."/>
            <person name="Thomas B.C."/>
            <person name="Malmstrom R."/>
            <person name="Stieglmeier M."/>
            <person name="Klingl A."/>
            <person name="Woyke T."/>
            <person name="Ryan C.M."/>
            <person name="Banfield J.F."/>
        </authorList>
    </citation>
    <scope>NUCLEOTIDE SEQUENCE [LARGE SCALE GENOMIC DNA]</scope>
</reference>
<evidence type="ECO:0000313" key="1">
    <source>
        <dbReference type="EMBL" id="PJE62709.1"/>
    </source>
</evidence>
<comment type="caution">
    <text evidence="1">The sequence shown here is derived from an EMBL/GenBank/DDBJ whole genome shotgun (WGS) entry which is preliminary data.</text>
</comment>
<evidence type="ECO:0000313" key="2">
    <source>
        <dbReference type="Proteomes" id="UP000229554"/>
    </source>
</evidence>
<dbReference type="Proteomes" id="UP000229554">
    <property type="component" value="Unassembled WGS sequence"/>
</dbReference>
<feature type="non-terminal residue" evidence="1">
    <location>
        <position position="1"/>
    </location>
</feature>